<evidence type="ECO:0000313" key="10">
    <source>
        <dbReference type="Proteomes" id="UP000002772"/>
    </source>
</evidence>
<dbReference type="Pfam" id="PF02838">
    <property type="entry name" value="Glyco_hydro_20b"/>
    <property type="match status" value="1"/>
</dbReference>
<sequence length="631" mass="72390">MKKNMKGAMHKCRICLCLCLLFATSAINSQNIIPSPVSQKSLGGKIRVKSIDAKIDKSLNLPAEGYSLKIKGNKAIIRAKDYQGLVWSKATLKQLEDEKGMTPQTSIIDYPAFPIRGFMHDTGRNFRSVAQLKRELDLFSFYKLNVFHWHLTDNPASRIESKAFPQLNDPKYQRKDRDQGKYYTYDEIRDVIAYAKERGITVIPEIDMPGHSEYFTNAFGFPMASKEGMKVLETLVKEFFTEIPRALCPYIHFGSDEITIAHPDEFMAFCERVAKQNDREVLAWNPGLEGSGEVIYQVWRAAVGEAIEKTGCTHRYIDSYMGYLNTGNPIFNLYKCFMHTPCGVERTDGKALGGILCLWNDVRVADKSLTFPHNGMPEALLPFSERFWRGGKGVSVAEEDLIPGPSTSLWKKMHDFEKKMAYHRDRFLKDWNVRWVGSLDEHWEVSLPERRGTSIDSMKWVDAWGGVVDIKALARKHHVEILPTMDAWMKTRIFSPKDTVVYAWVGFETPARSSRMSDGIGYQGQWEAQGRLFVNGREIFPPELWNEPGRYRSFEHTWHTPLNEMPYTNEQLFWMRKPAGIPLRAGENTILLYCPRVFPNETWFVSFIPLSMDASGHVSEVKGISFSKNRH</sequence>
<organism evidence="9 10">
    <name type="scientific">Hallella multisaccharivorax DSM 17128</name>
    <dbReference type="NCBI Taxonomy" id="688246"/>
    <lineage>
        <taxon>Bacteria</taxon>
        <taxon>Pseudomonadati</taxon>
        <taxon>Bacteroidota</taxon>
        <taxon>Bacteroidia</taxon>
        <taxon>Bacteroidales</taxon>
        <taxon>Prevotellaceae</taxon>
        <taxon>Hallella</taxon>
    </lineage>
</organism>
<keyword evidence="6" id="KW-0732">Signal</keyword>
<feature type="domain" description="Glycoside hydrolase family 20 catalytic" evidence="7">
    <location>
        <begin position="113"/>
        <end position="217"/>
    </location>
</feature>
<dbReference type="Proteomes" id="UP000002772">
    <property type="component" value="Unassembled WGS sequence"/>
</dbReference>
<comment type="catalytic activity">
    <reaction evidence="1">
        <text>Hydrolysis of terminal non-reducing N-acetyl-D-hexosamine residues in N-acetyl-beta-D-hexosaminides.</text>
        <dbReference type="EC" id="3.2.1.52"/>
    </reaction>
</comment>
<dbReference type="InterPro" id="IPR015882">
    <property type="entry name" value="HEX_bac_N"/>
</dbReference>
<proteinExistence type="inferred from homology"/>
<dbReference type="InterPro" id="IPR017853">
    <property type="entry name" value="GH"/>
</dbReference>
<evidence type="ECO:0000256" key="1">
    <source>
        <dbReference type="ARBA" id="ARBA00001231"/>
    </source>
</evidence>
<name>F8N7G0_9BACT</name>
<dbReference type="GO" id="GO:0004563">
    <property type="term" value="F:beta-N-acetylhexosaminidase activity"/>
    <property type="evidence" value="ECO:0007669"/>
    <property type="project" value="UniProtKB-EC"/>
</dbReference>
<feature type="domain" description="Beta-hexosaminidase bacterial type N-terminal" evidence="8">
    <location>
        <begin position="52"/>
        <end position="110"/>
    </location>
</feature>
<evidence type="ECO:0000313" key="9">
    <source>
        <dbReference type="EMBL" id="EGN56387.1"/>
    </source>
</evidence>
<gene>
    <name evidence="9" type="ORF">Premu_0935</name>
</gene>
<keyword evidence="10" id="KW-1185">Reference proteome</keyword>
<dbReference type="HOGENOM" id="CLU_013588_0_0_10"/>
<dbReference type="PANTHER" id="PTHR22600">
    <property type="entry name" value="BETA-HEXOSAMINIDASE"/>
    <property type="match status" value="1"/>
</dbReference>
<evidence type="ECO:0000256" key="4">
    <source>
        <dbReference type="ARBA" id="ARBA00022801"/>
    </source>
</evidence>
<dbReference type="SUPFAM" id="SSF51445">
    <property type="entry name" value="(Trans)glycosidases"/>
    <property type="match status" value="1"/>
</dbReference>
<dbReference type="GO" id="GO:0005975">
    <property type="term" value="P:carbohydrate metabolic process"/>
    <property type="evidence" value="ECO:0007669"/>
    <property type="project" value="InterPro"/>
</dbReference>
<dbReference type="SUPFAM" id="SSF55545">
    <property type="entry name" value="beta-N-acetylhexosaminidase-like domain"/>
    <property type="match status" value="1"/>
</dbReference>
<evidence type="ECO:0000256" key="3">
    <source>
        <dbReference type="ARBA" id="ARBA00012663"/>
    </source>
</evidence>
<keyword evidence="4 9" id="KW-0378">Hydrolase</keyword>
<comment type="similarity">
    <text evidence="2">Belongs to the glycosyl hydrolase 20 family.</text>
</comment>
<dbReference type="AlphaFoldDB" id="F8N7G0"/>
<dbReference type="STRING" id="688246.Premu_0935"/>
<dbReference type="PANTHER" id="PTHR22600:SF57">
    <property type="entry name" value="BETA-N-ACETYLHEXOSAMINIDASE"/>
    <property type="match status" value="1"/>
</dbReference>
<dbReference type="PRINTS" id="PR00738">
    <property type="entry name" value="GLHYDRLASE20"/>
</dbReference>
<dbReference type="InterPro" id="IPR029018">
    <property type="entry name" value="Hex-like_dom2"/>
</dbReference>
<dbReference type="GO" id="GO:0016020">
    <property type="term" value="C:membrane"/>
    <property type="evidence" value="ECO:0007669"/>
    <property type="project" value="TreeGrafter"/>
</dbReference>
<feature type="chain" id="PRO_5003375703" description="beta-N-acetylhexosaminidase" evidence="6">
    <location>
        <begin position="29"/>
        <end position="631"/>
    </location>
</feature>
<dbReference type="InterPro" id="IPR025705">
    <property type="entry name" value="Beta_hexosaminidase_sua/sub"/>
</dbReference>
<dbReference type="Pfam" id="PF00728">
    <property type="entry name" value="Glyco_hydro_20"/>
    <property type="match status" value="1"/>
</dbReference>
<protein>
    <recommendedName>
        <fullName evidence="3">beta-N-acetylhexosaminidase</fullName>
        <ecNumber evidence="3">3.2.1.52</ecNumber>
    </recommendedName>
</protein>
<reference evidence="10" key="1">
    <citation type="journal article" date="2011" name="Stand. Genomic Sci.">
        <title>Non-contiguous finished genome sequence of the opportunistic oral pathogen Prevotella multisaccharivorax type strain (PPPA20).</title>
        <authorList>
            <person name="Pati A."/>
            <person name="Gronow S."/>
            <person name="Lu M."/>
            <person name="Lapidus A."/>
            <person name="Nolan M."/>
            <person name="Lucas S."/>
            <person name="Hammon N."/>
            <person name="Deshpande S."/>
            <person name="Cheng J.F."/>
            <person name="Tapia R."/>
            <person name="Han C."/>
            <person name="Goodwin L."/>
            <person name="Pitluck S."/>
            <person name="Liolios K."/>
            <person name="Pagani I."/>
            <person name="Mavromatis K."/>
            <person name="Mikhailova N."/>
            <person name="Huntemann M."/>
            <person name="Chen A."/>
            <person name="Palaniappan K."/>
            <person name="Land M."/>
            <person name="Hauser L."/>
            <person name="Detter J.C."/>
            <person name="Brambilla E.M."/>
            <person name="Rohde M."/>
            <person name="Goker M."/>
            <person name="Woyke T."/>
            <person name="Bristow J."/>
            <person name="Eisen J.A."/>
            <person name="Markowitz V."/>
            <person name="Hugenholtz P."/>
            <person name="Kyrpides N.C."/>
            <person name="Klenk H.P."/>
            <person name="Ivanova N."/>
        </authorList>
    </citation>
    <scope>NUCLEOTIDE SEQUENCE [LARGE SCALE GENOMIC DNA]</scope>
    <source>
        <strain evidence="10">DSM 17128</strain>
    </source>
</reference>
<dbReference type="eggNOG" id="COG3525">
    <property type="taxonomic scope" value="Bacteria"/>
</dbReference>
<evidence type="ECO:0000256" key="5">
    <source>
        <dbReference type="ARBA" id="ARBA00023295"/>
    </source>
</evidence>
<keyword evidence="5" id="KW-0326">Glycosidase</keyword>
<dbReference type="GO" id="GO:0030203">
    <property type="term" value="P:glycosaminoglycan metabolic process"/>
    <property type="evidence" value="ECO:0007669"/>
    <property type="project" value="TreeGrafter"/>
</dbReference>
<feature type="signal peptide" evidence="6">
    <location>
        <begin position="1"/>
        <end position="28"/>
    </location>
</feature>
<dbReference type="EMBL" id="GL945017">
    <property type="protein sequence ID" value="EGN56387.1"/>
    <property type="molecule type" value="Genomic_DNA"/>
</dbReference>
<evidence type="ECO:0000259" key="8">
    <source>
        <dbReference type="Pfam" id="PF02838"/>
    </source>
</evidence>
<dbReference type="Gene3D" id="3.30.379.10">
    <property type="entry name" value="Chitobiase/beta-hexosaminidase domain 2-like"/>
    <property type="match status" value="1"/>
</dbReference>
<dbReference type="Gene3D" id="3.20.20.80">
    <property type="entry name" value="Glycosidases"/>
    <property type="match status" value="1"/>
</dbReference>
<dbReference type="EC" id="3.2.1.52" evidence="3"/>
<evidence type="ECO:0000259" key="7">
    <source>
        <dbReference type="Pfam" id="PF00728"/>
    </source>
</evidence>
<accession>F8N7G0</accession>
<evidence type="ECO:0000256" key="6">
    <source>
        <dbReference type="SAM" id="SignalP"/>
    </source>
</evidence>
<evidence type="ECO:0000256" key="2">
    <source>
        <dbReference type="ARBA" id="ARBA00006285"/>
    </source>
</evidence>
<dbReference type="RefSeq" id="WP_007573476.1">
    <property type="nucleotide sequence ID" value="NZ_BPTS01000001.1"/>
</dbReference>
<dbReference type="InterPro" id="IPR015883">
    <property type="entry name" value="Glyco_hydro_20_cat"/>
</dbReference>